<feature type="coiled-coil region" evidence="1">
    <location>
        <begin position="607"/>
        <end position="634"/>
    </location>
</feature>
<reference evidence="3 4" key="1">
    <citation type="submission" date="2025-05" db="UniProtKB">
        <authorList>
            <consortium name="RefSeq"/>
        </authorList>
    </citation>
    <scope>NUCLEOTIDE SEQUENCE [LARGE SCALE GENOMIC DNA]</scope>
</reference>
<feature type="compositionally biased region" description="Basic and acidic residues" evidence="2">
    <location>
        <begin position="403"/>
        <end position="423"/>
    </location>
</feature>
<feature type="region of interest" description="Disordered" evidence="2">
    <location>
        <begin position="759"/>
        <end position="810"/>
    </location>
</feature>
<dbReference type="RefSeq" id="XP_072842932.1">
    <property type="nucleotide sequence ID" value="XM_072986831.1"/>
</dbReference>
<keyword evidence="3" id="KW-1185">Reference proteome</keyword>
<name>A0ABM5FC10_9SAUR</name>
<accession>A0ABM5FC10</accession>
<dbReference type="RefSeq" id="XP_072842931.1">
    <property type="nucleotide sequence ID" value="XM_072986830.1"/>
</dbReference>
<dbReference type="Pfam" id="PF15324">
    <property type="entry name" value="TALPID3"/>
    <property type="match status" value="2"/>
</dbReference>
<feature type="region of interest" description="Disordered" evidence="2">
    <location>
        <begin position="328"/>
        <end position="428"/>
    </location>
</feature>
<feature type="compositionally biased region" description="Low complexity" evidence="2">
    <location>
        <begin position="1139"/>
        <end position="1148"/>
    </location>
</feature>
<dbReference type="PANTHER" id="PTHR15721:SF2">
    <property type="entry name" value="PROTEIN TALPID3"/>
    <property type="match status" value="1"/>
</dbReference>
<organism evidence="3 5">
    <name type="scientific">Pogona vitticeps</name>
    <name type="common">central bearded dragon</name>
    <dbReference type="NCBI Taxonomy" id="103695"/>
    <lineage>
        <taxon>Eukaryota</taxon>
        <taxon>Metazoa</taxon>
        <taxon>Chordata</taxon>
        <taxon>Craniata</taxon>
        <taxon>Vertebrata</taxon>
        <taxon>Euteleostomi</taxon>
        <taxon>Lepidosauria</taxon>
        <taxon>Squamata</taxon>
        <taxon>Bifurcata</taxon>
        <taxon>Unidentata</taxon>
        <taxon>Episquamata</taxon>
        <taxon>Toxicofera</taxon>
        <taxon>Iguania</taxon>
        <taxon>Acrodonta</taxon>
        <taxon>Agamidae</taxon>
        <taxon>Amphibolurinae</taxon>
        <taxon>Pogona</taxon>
    </lineage>
</organism>
<sequence>MLFMEEEGTANLSEDSLASLTAEDVLISSTSIHMKKKPLDAQTGAPADSKGAACGRKKVSISVKKLREVPPPHLPGTLTLTKDGTAYIPPALLGNKPMFHKASTSTSAGDVQGDLNQSTDRYSEQLPSPEKDGQPSQVPSEAYSQEAAGNVPSQVREDSSKQKGADIFISQYDAGQKEAVRAVFKQRIQNAPVFKEVKVQLLDHACPDKKDSTRSTQSEVDSVTTIAAATAAAIASTAPLLKVQSDLEAKVSSVSEILNKLHETDRRLQRVVEQRHLEGPPCHPKACQLDKQMNLFMEQRIRHLETLQQQQMNIQSHLISSALNSGGVKTVSTASSTEPTKHAAKAGRSLGSQTSPPQKDLFPSSATHAEASSRHFGSHSVPMQKSPLKTPAPRKYAPVPVAKDVKISQKLSKREQPTGEKENICQPPCGGILGDGNLLEQILNSQETLLSGETSSRKEPANSNAVPRNFGRQYRSSLFQTEPFHTFENTNQNLNPVERTVQKADEVLRDLGQLKREMCGILQDAKEWKLDMNSFIKTTSHVRKPAQVEDRLPPSLPAHPLRSSSDALNHVPSKTEQKDPAAPSLSELQQLSKSSVLKSTKASRSILREAEKILRAVRKNKKLLEENLEAIIRAKDGNALHAFIDELTADRDVLEEIRIRKTVDEWIKTISLEIQDEIAREDWLKTHPVAKTVKPSREPNGRPPYSLGIPTRRLLPAARSPRKLLDKGPLKKRTEVQKEDCLSQVYGRPIYQGHRSTLKKSPYLRFSSPPPKAKPPRPKLIESVRGTKVKSTRTQTGPSVCPEKPPTGSAPHQELQYLFSPIKETSSAFGPLEGHLIPMAIPLGQKRISSLSPPPGGRSLGEFHPVTVTVSLPPPPPPPQKPQPKITKPNIAIIEMKSEKKDPPQLTVQVLPSVDIDSVSSDSAASNHIPLAPFPPTTMLQASPEESLLQDDDELKLPGADFVDVTDVAQSQEGDDGIPDFSEPVLEFNRQQERESPKYNGPPFPPAAPAPQLSADILDEIIEKRETLENKLIGWVEQEVMARIISEMYPTQKEAVPNRSLSESEESQAVSSDIVEAAGASGFQLFVDAGVPVDSEMIRHFVNEALAETIAIMLGDREGQKAAPPATALPSTMPEKETTVSTPVVTPEATPPQSPPPLKEPLGVKTPESSLSANEMDGGTDEQQLTAAGGSQAAVVSPVATPLATPAATPPRAATPSSALSEQLPSARPKPPDAWGDAELPLDEEKPSPQSEEGGYHPKAVVMSVAEHEEPDSLVWPASGVTEPHDLQPQEPPKAPSLSVHTPSSAPSTEESSLSTTETETADRPISEGEVLYSYGQLLAAKAFAEGELCLPHLSDSLASSLRDVREMDYDSPSEGQVLHRPHRGYHRDPVLSLFSKLNPAPLASQEEICGSEYTDNSAGELSEGQRPRLTKAAESIMMGRSVYMGQAADPTSRRPTQRTASPGQCDGDAGEVLGDADVSCGPMSMAELDQPVSPTTYEESKLASHPGNTTLKKHQETLQAGPVKSRVICVKPKSEVAEQQDFPRDTDRTQIEPSMYLTSLLSEGEAKPHLRSLPAPVKVPSADIDDEIQSFSSFHGSSGSSGADTL</sequence>
<protein>
    <submittedName>
        <fullName evidence="4 5">Protein TALPID3 isoform X1</fullName>
    </submittedName>
</protein>
<proteinExistence type="predicted"/>
<keyword evidence="1" id="KW-0175">Coiled coil</keyword>
<dbReference type="InterPro" id="IPR029246">
    <property type="entry name" value="TALPID3"/>
</dbReference>
<dbReference type="GeneID" id="110083773"/>
<feature type="region of interest" description="Disordered" evidence="2">
    <location>
        <begin position="99"/>
        <end position="162"/>
    </location>
</feature>
<evidence type="ECO:0000313" key="3">
    <source>
        <dbReference type="Proteomes" id="UP001652642"/>
    </source>
</evidence>
<evidence type="ECO:0000256" key="2">
    <source>
        <dbReference type="SAM" id="MobiDB-lite"/>
    </source>
</evidence>
<evidence type="ECO:0000256" key="1">
    <source>
        <dbReference type="SAM" id="Coils"/>
    </source>
</evidence>
<feature type="region of interest" description="Disordered" evidence="2">
    <location>
        <begin position="1447"/>
        <end position="1478"/>
    </location>
</feature>
<feature type="compositionally biased region" description="Low complexity" evidence="2">
    <location>
        <begin position="1193"/>
        <end position="1221"/>
    </location>
</feature>
<evidence type="ECO:0000313" key="5">
    <source>
        <dbReference type="RefSeq" id="XP_072842931.1"/>
    </source>
</evidence>
<feature type="region of interest" description="Disordered" evidence="2">
    <location>
        <begin position="541"/>
        <end position="592"/>
    </location>
</feature>
<evidence type="ECO:0000313" key="6">
    <source>
        <dbReference type="RefSeq" id="XP_072842932.1"/>
    </source>
</evidence>
<evidence type="ECO:0000313" key="4">
    <source>
        <dbReference type="RefSeq" id="XP_072842930.1"/>
    </source>
</evidence>
<feature type="compositionally biased region" description="Polar residues" evidence="2">
    <location>
        <begin position="102"/>
        <end position="120"/>
    </location>
</feature>
<feature type="compositionally biased region" description="Polar residues" evidence="2">
    <location>
        <begin position="134"/>
        <end position="143"/>
    </location>
</feature>
<dbReference type="PANTHER" id="PTHR15721">
    <property type="entry name" value="KIAA0586 PROTEIN"/>
    <property type="match status" value="1"/>
</dbReference>
<dbReference type="RefSeq" id="XP_072842930.1">
    <property type="nucleotide sequence ID" value="XM_072986829.1"/>
</dbReference>
<feature type="compositionally biased region" description="Polar residues" evidence="2">
    <location>
        <begin position="1454"/>
        <end position="1463"/>
    </location>
</feature>
<feature type="compositionally biased region" description="Low complexity" evidence="2">
    <location>
        <begin position="1302"/>
        <end position="1319"/>
    </location>
</feature>
<feature type="compositionally biased region" description="Pro residues" evidence="2">
    <location>
        <begin position="1149"/>
        <end position="1159"/>
    </location>
</feature>
<dbReference type="Proteomes" id="UP001652642">
    <property type="component" value="Chromosome 1"/>
</dbReference>
<feature type="region of interest" description="Disordered" evidence="2">
    <location>
        <begin position="919"/>
        <end position="939"/>
    </location>
</feature>
<gene>
    <name evidence="4 5 6" type="primary">KIAA0586</name>
</gene>
<feature type="region of interest" description="Disordered" evidence="2">
    <location>
        <begin position="1118"/>
        <end position="1328"/>
    </location>
</feature>